<dbReference type="GO" id="GO:0016887">
    <property type="term" value="F:ATP hydrolysis activity"/>
    <property type="evidence" value="ECO:0007669"/>
    <property type="project" value="RHEA"/>
</dbReference>
<keyword evidence="15" id="KW-1185">Reference proteome</keyword>
<feature type="domain" description="Helicase ATP-binding" evidence="12">
    <location>
        <begin position="36"/>
        <end position="218"/>
    </location>
</feature>
<evidence type="ECO:0000256" key="2">
    <source>
        <dbReference type="ARBA" id="ARBA00022801"/>
    </source>
</evidence>
<accession>A0A482XBJ8</accession>
<gene>
    <name evidence="14" type="ORF">LSTR_LSTR001210</name>
</gene>
<keyword evidence="6" id="KW-0175">Coiled coil</keyword>
<evidence type="ECO:0000256" key="4">
    <source>
        <dbReference type="ARBA" id="ARBA00022840"/>
    </source>
</evidence>
<dbReference type="FunFam" id="3.40.50.300:FF:000877">
    <property type="entry name" value="RNA helicase"/>
    <property type="match status" value="1"/>
</dbReference>
<evidence type="ECO:0000256" key="8">
    <source>
        <dbReference type="ARBA" id="ARBA00047984"/>
    </source>
</evidence>
<dbReference type="InParanoid" id="A0A482XBJ8"/>
<dbReference type="Gene3D" id="3.40.50.300">
    <property type="entry name" value="P-loop containing nucleotide triphosphate hydrolases"/>
    <property type="match status" value="2"/>
</dbReference>
<evidence type="ECO:0000256" key="3">
    <source>
        <dbReference type="ARBA" id="ARBA00022806"/>
    </source>
</evidence>
<dbReference type="InterPro" id="IPR025313">
    <property type="entry name" value="SPB4-like_CTE"/>
</dbReference>
<evidence type="ECO:0000313" key="14">
    <source>
        <dbReference type="EMBL" id="RZF43032.1"/>
    </source>
</evidence>
<dbReference type="InterPro" id="IPR056330">
    <property type="entry name" value="CTT_SPB4"/>
</dbReference>
<comment type="caution">
    <text evidence="14">The sequence shown here is derived from an EMBL/GenBank/DDBJ whole genome shotgun (WGS) entry which is preliminary data.</text>
</comment>
<dbReference type="InterPro" id="IPR027417">
    <property type="entry name" value="P-loop_NTPase"/>
</dbReference>
<dbReference type="Proteomes" id="UP000291343">
    <property type="component" value="Unassembled WGS sequence"/>
</dbReference>
<dbReference type="Pfam" id="PF00270">
    <property type="entry name" value="DEAD"/>
    <property type="match status" value="1"/>
</dbReference>
<dbReference type="InterPro" id="IPR011545">
    <property type="entry name" value="DEAD/DEAH_box_helicase_dom"/>
</dbReference>
<evidence type="ECO:0000256" key="6">
    <source>
        <dbReference type="ARBA" id="ARBA00023054"/>
    </source>
</evidence>
<evidence type="ECO:0000256" key="5">
    <source>
        <dbReference type="ARBA" id="ARBA00022884"/>
    </source>
</evidence>
<dbReference type="SUPFAM" id="SSF52540">
    <property type="entry name" value="P-loop containing nucleoside triphosphate hydrolases"/>
    <property type="match status" value="1"/>
</dbReference>
<evidence type="ECO:0000259" key="13">
    <source>
        <dbReference type="PROSITE" id="PS51194"/>
    </source>
</evidence>
<dbReference type="GO" id="GO:0003723">
    <property type="term" value="F:RNA binding"/>
    <property type="evidence" value="ECO:0007669"/>
    <property type="project" value="UniProtKB-UniRule"/>
</dbReference>
<evidence type="ECO:0000256" key="10">
    <source>
        <dbReference type="RuleBase" id="RU365068"/>
    </source>
</evidence>
<dbReference type="PROSITE" id="PS51192">
    <property type="entry name" value="HELICASE_ATP_BIND_1"/>
    <property type="match status" value="1"/>
</dbReference>
<evidence type="ECO:0000256" key="7">
    <source>
        <dbReference type="ARBA" id="ARBA00038002"/>
    </source>
</evidence>
<keyword evidence="4 9" id="KW-0067">ATP-binding</keyword>
<comment type="function">
    <text evidence="10">RNA helicase.</text>
</comment>
<dbReference type="CDD" id="cd18787">
    <property type="entry name" value="SF2_C_DEAD"/>
    <property type="match status" value="1"/>
</dbReference>
<dbReference type="GO" id="GO:0003724">
    <property type="term" value="F:RNA helicase activity"/>
    <property type="evidence" value="ECO:0007669"/>
    <property type="project" value="UniProtKB-EC"/>
</dbReference>
<dbReference type="SMART" id="SM01178">
    <property type="entry name" value="DUF4217"/>
    <property type="match status" value="1"/>
</dbReference>
<name>A0A482XBJ8_LAOST</name>
<evidence type="ECO:0000256" key="9">
    <source>
        <dbReference type="RuleBase" id="RU000492"/>
    </source>
</evidence>
<comment type="catalytic activity">
    <reaction evidence="8 10">
        <text>ATP + H2O = ADP + phosphate + H(+)</text>
        <dbReference type="Rhea" id="RHEA:13065"/>
        <dbReference type="ChEBI" id="CHEBI:15377"/>
        <dbReference type="ChEBI" id="CHEBI:15378"/>
        <dbReference type="ChEBI" id="CHEBI:30616"/>
        <dbReference type="ChEBI" id="CHEBI:43474"/>
        <dbReference type="ChEBI" id="CHEBI:456216"/>
        <dbReference type="EC" id="3.6.4.13"/>
    </reaction>
</comment>
<dbReference type="EC" id="3.6.4.13" evidence="10"/>
<proteinExistence type="inferred from homology"/>
<dbReference type="FunCoup" id="A0A482XBJ8">
    <property type="interactions" value="2291"/>
</dbReference>
<dbReference type="PANTHER" id="PTHR24031">
    <property type="entry name" value="RNA HELICASE"/>
    <property type="match status" value="1"/>
</dbReference>
<dbReference type="EMBL" id="QKKF02013261">
    <property type="protein sequence ID" value="RZF43032.1"/>
    <property type="molecule type" value="Genomic_DNA"/>
</dbReference>
<dbReference type="Pfam" id="PF23681">
    <property type="entry name" value="CTT_SPB4"/>
    <property type="match status" value="1"/>
</dbReference>
<comment type="domain">
    <text evidence="10">The Q motif is unique to and characteristic of the DEAD box family of RNA helicases and controls ATP binding and hydrolysis.</text>
</comment>
<evidence type="ECO:0000313" key="15">
    <source>
        <dbReference type="Proteomes" id="UP000291343"/>
    </source>
</evidence>
<dbReference type="PROSITE" id="PS00039">
    <property type="entry name" value="DEAD_ATP_HELICASE"/>
    <property type="match status" value="1"/>
</dbReference>
<dbReference type="AlphaFoldDB" id="A0A482XBJ8"/>
<dbReference type="InterPro" id="IPR001650">
    <property type="entry name" value="Helicase_C-like"/>
</dbReference>
<dbReference type="Pfam" id="PF00271">
    <property type="entry name" value="Helicase_C"/>
    <property type="match status" value="1"/>
</dbReference>
<dbReference type="SMR" id="A0A482XBJ8"/>
<dbReference type="Pfam" id="PF13959">
    <property type="entry name" value="CTE_SPB4"/>
    <property type="match status" value="1"/>
</dbReference>
<reference evidence="14 15" key="1">
    <citation type="journal article" date="2017" name="Gigascience">
        <title>Genome sequence of the small brown planthopper, Laodelphax striatellus.</title>
        <authorList>
            <person name="Zhu J."/>
            <person name="Jiang F."/>
            <person name="Wang X."/>
            <person name="Yang P."/>
            <person name="Bao Y."/>
            <person name="Zhao W."/>
            <person name="Wang W."/>
            <person name="Lu H."/>
            <person name="Wang Q."/>
            <person name="Cui N."/>
            <person name="Li J."/>
            <person name="Chen X."/>
            <person name="Luo L."/>
            <person name="Yu J."/>
            <person name="Kang L."/>
            <person name="Cui F."/>
        </authorList>
    </citation>
    <scope>NUCLEOTIDE SEQUENCE [LARGE SCALE GENOMIC DNA]</scope>
    <source>
        <strain evidence="14">Lst14</strain>
    </source>
</reference>
<dbReference type="GO" id="GO:0005524">
    <property type="term" value="F:ATP binding"/>
    <property type="evidence" value="ECO:0007669"/>
    <property type="project" value="UniProtKB-UniRule"/>
</dbReference>
<comment type="similarity">
    <text evidence="7">Belongs to the DEAD box helicase family. DDX55/SPB4 subfamily.</text>
</comment>
<keyword evidence="3 9" id="KW-0347">Helicase</keyword>
<dbReference type="CDD" id="cd17960">
    <property type="entry name" value="DEADc_DDX55"/>
    <property type="match status" value="1"/>
</dbReference>
<feature type="compositionally biased region" description="Basic residues" evidence="11">
    <location>
        <begin position="535"/>
        <end position="544"/>
    </location>
</feature>
<dbReference type="PROSITE" id="PS51194">
    <property type="entry name" value="HELICASE_CTER"/>
    <property type="match status" value="1"/>
</dbReference>
<protein>
    <recommendedName>
        <fullName evidence="10">ATP-dependent RNA helicase</fullName>
        <ecNumber evidence="10">3.6.4.13</ecNumber>
    </recommendedName>
</protein>
<feature type="domain" description="Helicase C-terminal" evidence="13">
    <location>
        <begin position="248"/>
        <end position="397"/>
    </location>
</feature>
<sequence>MKTSWNDITPKLTTATLKAVEDLGFSSMTPVQASCIPLFLKNKDVAAEAVTGSGKTLAFLIPLLEIMKRRSDPWKKHEIGGIIISPTRELALQTNGVLDHFLSQGEVNFVSLFAVGGNSVLKDVDSFKKNGANIIIATPGRLEDLLTHSDINLPLAVKSLEVLVLDEADRLLDLGFEKTLNTIFQYLPKQRRTGLFSATQTKEVEMLIRAGLRNPVAVSVKQKNDSTTSLSTPLNLHNYYFTVEANDKLHALVNFIKTEGFNKKYILFMSTCACVEYFSIIIKNILSGLKLFFIHGKMKNLRYKVFESFKSAEEGMMICTDVMARGIDIPDIHWVIQYDPPSSASQFVHRCGRTARIGNEGSALLFLLPNEEAYLSFIQRNQKTELLGLPDGEKLLGKSAKTLKAVQKMQLQDRDVFDKANRAFVSYIQAYGKHECSIILRVKDLNFGRLASGFGLLRLPKMPELKNKTISDFTPLDVDFNSIAYKNKEREISRQEKLEQYKNTGSWPGKSVKHRAASVPWSLNKQMKAEQQEKRNKKKEYRKRKAEEGKQKAKKKKKTVSQEDIDELMKDVAMIKKFKKKKISEEQFNNEFGIS</sequence>
<evidence type="ECO:0000256" key="1">
    <source>
        <dbReference type="ARBA" id="ARBA00022741"/>
    </source>
</evidence>
<keyword evidence="2 9" id="KW-0378">Hydrolase</keyword>
<feature type="region of interest" description="Disordered" evidence="11">
    <location>
        <begin position="503"/>
        <end position="563"/>
    </location>
</feature>
<evidence type="ECO:0000256" key="11">
    <source>
        <dbReference type="SAM" id="MobiDB-lite"/>
    </source>
</evidence>
<dbReference type="SMART" id="SM00490">
    <property type="entry name" value="HELICc"/>
    <property type="match status" value="1"/>
</dbReference>
<dbReference type="SMART" id="SM00487">
    <property type="entry name" value="DEXDc"/>
    <property type="match status" value="1"/>
</dbReference>
<dbReference type="STRING" id="195883.A0A482XBJ8"/>
<dbReference type="InterPro" id="IPR000629">
    <property type="entry name" value="RNA-helicase_DEAD-box_CS"/>
</dbReference>
<organism evidence="14 15">
    <name type="scientific">Laodelphax striatellus</name>
    <name type="common">Small brown planthopper</name>
    <name type="synonym">Delphax striatella</name>
    <dbReference type="NCBI Taxonomy" id="195883"/>
    <lineage>
        <taxon>Eukaryota</taxon>
        <taxon>Metazoa</taxon>
        <taxon>Ecdysozoa</taxon>
        <taxon>Arthropoda</taxon>
        <taxon>Hexapoda</taxon>
        <taxon>Insecta</taxon>
        <taxon>Pterygota</taxon>
        <taxon>Neoptera</taxon>
        <taxon>Paraneoptera</taxon>
        <taxon>Hemiptera</taxon>
        <taxon>Auchenorrhyncha</taxon>
        <taxon>Fulgoroidea</taxon>
        <taxon>Delphacidae</taxon>
        <taxon>Criomorphinae</taxon>
        <taxon>Laodelphax</taxon>
    </lineage>
</organism>
<evidence type="ECO:0000259" key="12">
    <source>
        <dbReference type="PROSITE" id="PS51192"/>
    </source>
</evidence>
<dbReference type="OrthoDB" id="7396459at2759"/>
<dbReference type="InterPro" id="IPR014001">
    <property type="entry name" value="Helicase_ATP-bd"/>
</dbReference>
<keyword evidence="1 9" id="KW-0547">Nucleotide-binding</keyword>
<keyword evidence="5 10" id="KW-0694">RNA-binding</keyword>